<gene>
    <name evidence="2" type="ORF">Tco_0974397</name>
</gene>
<evidence type="ECO:0000259" key="1">
    <source>
        <dbReference type="Pfam" id="PF07727"/>
    </source>
</evidence>
<dbReference type="EMBL" id="BQNB010016137">
    <property type="protein sequence ID" value="GJT48240.1"/>
    <property type="molecule type" value="Genomic_DNA"/>
</dbReference>
<reference evidence="2" key="2">
    <citation type="submission" date="2022-01" db="EMBL/GenBank/DDBJ databases">
        <authorList>
            <person name="Yamashiro T."/>
            <person name="Shiraishi A."/>
            <person name="Satake H."/>
            <person name="Nakayama K."/>
        </authorList>
    </citation>
    <scope>NUCLEOTIDE SEQUENCE</scope>
</reference>
<feature type="domain" description="Reverse transcriptase Ty1/copia-type" evidence="1">
    <location>
        <begin position="369"/>
        <end position="441"/>
    </location>
</feature>
<dbReference type="CDD" id="cd09272">
    <property type="entry name" value="RNase_HI_RT_Ty1"/>
    <property type="match status" value="1"/>
</dbReference>
<dbReference type="PANTHER" id="PTHR11439:SF509">
    <property type="entry name" value="RNA-DIRECTED DNA POLYMERASE"/>
    <property type="match status" value="1"/>
</dbReference>
<dbReference type="PANTHER" id="PTHR11439">
    <property type="entry name" value="GAG-POL-RELATED RETROTRANSPOSON"/>
    <property type="match status" value="1"/>
</dbReference>
<dbReference type="InterPro" id="IPR009360">
    <property type="entry name" value="Isy1"/>
</dbReference>
<name>A0ABQ5EBG3_9ASTR</name>
<sequence length="655" mass="74275">MTNIFTMNGLFEKPSELRKRRSRYDIYKRIEASYYGYRDYEDRVLEKVERGAEEQMRAESVECQNHQNSIPGVTHKTSVNRPQLKSTHMKDKVMHNNSQVKFKKTEVEDHYRISSISNKTKSVTTCNDSLKSRTSNVNAVCATCGKCVFNSTHDACVSKFLNDIMPLILFIVDSGFTKHMTGNLKLLCNFVENYLGTICFGNDQFALILGSEFRTCDHSNEPSSSKLIPNVSPSANADTPSLQELDFLFSPLFEEYFTAGNKKPITLTTNVNAEENNNDQAANAQIDENEFYNIFKTPFDYHWTKDHLLEQVRGNPSKLVQTRRQLATNPKMCMFALTVSTAEPNNIKEAMADSPWIEAIHQAKVVMEEQKNKDQTVICNKARLVAKGYAQEEGIDFEELFAPVARLEAVRIFISYAAHKSFLIYQMDVKMEFLNGPLKEKAKYALEILKKHGKEKCDSLGIPMATKPKLDADLSVKPTEKHLKEVKRIFRYLKGTINMGLGYPKDSGFKLTAFSDADYAGCLDTSKSTSGGIQLLGDKLVSLLSKKQDCTAMSSAEAEYMALSASCAQRLSVTHSNLMQPRAALPYQAHPYSLHFIKEHVERGIIELYFFKTEYQLADMFTKALPEDRFQYLVRRIGMRCLTLAELEVLTNESA</sequence>
<dbReference type="InterPro" id="IPR013103">
    <property type="entry name" value="RVT_2"/>
</dbReference>
<keyword evidence="3" id="KW-1185">Reference proteome</keyword>
<organism evidence="2 3">
    <name type="scientific">Tanacetum coccineum</name>
    <dbReference type="NCBI Taxonomy" id="301880"/>
    <lineage>
        <taxon>Eukaryota</taxon>
        <taxon>Viridiplantae</taxon>
        <taxon>Streptophyta</taxon>
        <taxon>Embryophyta</taxon>
        <taxon>Tracheophyta</taxon>
        <taxon>Spermatophyta</taxon>
        <taxon>Magnoliopsida</taxon>
        <taxon>eudicotyledons</taxon>
        <taxon>Gunneridae</taxon>
        <taxon>Pentapetalae</taxon>
        <taxon>asterids</taxon>
        <taxon>campanulids</taxon>
        <taxon>Asterales</taxon>
        <taxon>Asteraceae</taxon>
        <taxon>Asteroideae</taxon>
        <taxon>Anthemideae</taxon>
        <taxon>Anthemidinae</taxon>
        <taxon>Tanacetum</taxon>
    </lineage>
</organism>
<reference evidence="2" key="1">
    <citation type="journal article" date="2022" name="Int. J. Mol. Sci.">
        <title>Draft Genome of Tanacetum Coccineum: Genomic Comparison of Closely Related Tanacetum-Family Plants.</title>
        <authorList>
            <person name="Yamashiro T."/>
            <person name="Shiraishi A."/>
            <person name="Nakayama K."/>
            <person name="Satake H."/>
        </authorList>
    </citation>
    <scope>NUCLEOTIDE SEQUENCE</scope>
</reference>
<dbReference type="Pfam" id="PF07727">
    <property type="entry name" value="RVT_2"/>
    <property type="match status" value="1"/>
</dbReference>
<dbReference type="Proteomes" id="UP001151760">
    <property type="component" value="Unassembled WGS sequence"/>
</dbReference>
<accession>A0ABQ5EBG3</accession>
<comment type="caution">
    <text evidence="2">The sequence shown here is derived from an EMBL/GenBank/DDBJ whole genome shotgun (WGS) entry which is preliminary data.</text>
</comment>
<dbReference type="Pfam" id="PF06246">
    <property type="entry name" value="Isy1"/>
    <property type="match status" value="1"/>
</dbReference>
<protein>
    <submittedName>
        <fullName evidence="2">Retrovirus-related pol polyprotein from transposon TNT 1-94</fullName>
    </submittedName>
</protein>
<evidence type="ECO:0000313" key="3">
    <source>
        <dbReference type="Proteomes" id="UP001151760"/>
    </source>
</evidence>
<proteinExistence type="predicted"/>
<evidence type="ECO:0000313" key="2">
    <source>
        <dbReference type="EMBL" id="GJT48240.1"/>
    </source>
</evidence>